<proteinExistence type="predicted"/>
<gene>
    <name evidence="3" type="ORF">TNIN_258571</name>
    <name evidence="2" type="ORF">TNIN_322591</name>
</gene>
<comment type="caution">
    <text evidence="2">The sequence shown here is derived from an EMBL/GenBank/DDBJ whole genome shotgun (WGS) entry which is preliminary data.</text>
</comment>
<sequence>MKEIEDLDAKDFQQLKCPAIRLLLVTSTTRGAVLFANSPGTTRVFPPKLSDVNKRSANSLSKAQAAGITQLAREVFLSASTQPDPEASSSSHHRDLDHVIVHATSRKPGLLVSNKMPRPDR</sequence>
<evidence type="ECO:0000256" key="1">
    <source>
        <dbReference type="SAM" id="MobiDB-lite"/>
    </source>
</evidence>
<reference evidence="2" key="1">
    <citation type="submission" date="2020-08" db="EMBL/GenBank/DDBJ databases">
        <title>Multicomponent nature underlies the extraordinary mechanical properties of spider dragline silk.</title>
        <authorList>
            <person name="Kono N."/>
            <person name="Nakamura H."/>
            <person name="Mori M."/>
            <person name="Yoshida Y."/>
            <person name="Ohtoshi R."/>
            <person name="Malay A.D."/>
            <person name="Moran D.A.P."/>
            <person name="Tomita M."/>
            <person name="Numata K."/>
            <person name="Arakawa K."/>
        </authorList>
    </citation>
    <scope>NUCLEOTIDE SEQUENCE</scope>
</reference>
<keyword evidence="4" id="KW-1185">Reference proteome</keyword>
<evidence type="ECO:0000313" key="2">
    <source>
        <dbReference type="EMBL" id="GFY67455.1"/>
    </source>
</evidence>
<name>A0A8X6YAT8_9ARAC</name>
<dbReference type="Proteomes" id="UP000886998">
    <property type="component" value="Unassembled WGS sequence"/>
</dbReference>
<feature type="region of interest" description="Disordered" evidence="1">
    <location>
        <begin position="79"/>
        <end position="121"/>
    </location>
</feature>
<accession>A0A8X6YAT8</accession>
<dbReference type="AlphaFoldDB" id="A0A8X6YAT8"/>
<evidence type="ECO:0000313" key="4">
    <source>
        <dbReference type="Proteomes" id="UP000886998"/>
    </source>
</evidence>
<dbReference type="EMBL" id="BMAV01016570">
    <property type="protein sequence ID" value="GFY67455.1"/>
    <property type="molecule type" value="Genomic_DNA"/>
</dbReference>
<feature type="compositionally biased region" description="Polar residues" evidence="1">
    <location>
        <begin position="79"/>
        <end position="90"/>
    </location>
</feature>
<organism evidence="2 4">
    <name type="scientific">Trichonephila inaurata madagascariensis</name>
    <dbReference type="NCBI Taxonomy" id="2747483"/>
    <lineage>
        <taxon>Eukaryota</taxon>
        <taxon>Metazoa</taxon>
        <taxon>Ecdysozoa</taxon>
        <taxon>Arthropoda</taxon>
        <taxon>Chelicerata</taxon>
        <taxon>Arachnida</taxon>
        <taxon>Araneae</taxon>
        <taxon>Araneomorphae</taxon>
        <taxon>Entelegynae</taxon>
        <taxon>Araneoidea</taxon>
        <taxon>Nephilidae</taxon>
        <taxon>Trichonephila</taxon>
        <taxon>Trichonephila inaurata</taxon>
    </lineage>
</organism>
<evidence type="ECO:0000313" key="3">
    <source>
        <dbReference type="EMBL" id="GFY73961.1"/>
    </source>
</evidence>
<protein>
    <submittedName>
        <fullName evidence="2">Uncharacterized protein</fullName>
    </submittedName>
</protein>
<dbReference type="EMBL" id="BMAV01020484">
    <property type="protein sequence ID" value="GFY73961.1"/>
    <property type="molecule type" value="Genomic_DNA"/>
</dbReference>